<accession>G5PZ22</accession>
<proteinExistence type="predicted"/>
<evidence type="ECO:0000313" key="1">
    <source>
        <dbReference type="EMBL" id="EHC82612.1"/>
    </source>
</evidence>
<comment type="caution">
    <text evidence="1">The sequence shown here is derived from an EMBL/GenBank/DDBJ whole genome shotgun (WGS) entry which is preliminary data.</text>
</comment>
<sequence>MLLQNYVKTACGPSGRFVLSEFGLRAVLFCLNFEHVVQYSDKN</sequence>
<reference evidence="1 2" key="1">
    <citation type="journal article" date="2011" name="BMC Genomics">
        <title>Genome sequencing reveals diversification of virulence factor content and possible host adaptation in distinct subpopulations of Salmonella enterica.</title>
        <authorList>
            <person name="den Bakker H.C."/>
            <person name="Moreno Switt A.I."/>
            <person name="Govoni G."/>
            <person name="Cummings C.A."/>
            <person name="Ranieri M.L."/>
            <person name="Degoricija L."/>
            <person name="Hoelzer K."/>
            <person name="Rodriguez-Rivera L.D."/>
            <person name="Brown S."/>
            <person name="Bolchacova E."/>
            <person name="Furtado M.R."/>
            <person name="Wiedmann M."/>
        </authorList>
    </citation>
    <scope>NUCLEOTIDE SEQUENCE [LARGE SCALE GENOMIC DNA]</scope>
    <source>
        <strain evidence="1 2">S5-403</strain>
    </source>
</reference>
<gene>
    <name evidence="1" type="ORF">LTSEMON_0680</name>
</gene>
<name>G5PZ22_SALMO</name>
<dbReference type="PATRIC" id="fig|913242.3.peg.679"/>
<dbReference type="EMBL" id="AFCS01000174">
    <property type="protein sequence ID" value="EHC82612.1"/>
    <property type="molecule type" value="Genomic_DNA"/>
</dbReference>
<organism evidence="1 2">
    <name type="scientific">Salmonella enterica subsp. enterica serovar Montevideo str. S5-403</name>
    <dbReference type="NCBI Taxonomy" id="913242"/>
    <lineage>
        <taxon>Bacteria</taxon>
        <taxon>Pseudomonadati</taxon>
        <taxon>Pseudomonadota</taxon>
        <taxon>Gammaproteobacteria</taxon>
        <taxon>Enterobacterales</taxon>
        <taxon>Enterobacteriaceae</taxon>
        <taxon>Salmonella</taxon>
    </lineage>
</organism>
<evidence type="ECO:0000313" key="2">
    <source>
        <dbReference type="Proteomes" id="UP000003221"/>
    </source>
</evidence>
<dbReference type="AlphaFoldDB" id="G5PZ22"/>
<dbReference type="Proteomes" id="UP000003221">
    <property type="component" value="Unassembled WGS sequence"/>
</dbReference>
<protein>
    <submittedName>
        <fullName evidence="1">Uncharacterized protein</fullName>
    </submittedName>
</protein>